<keyword evidence="1" id="KW-0863">Zinc-finger</keyword>
<dbReference type="OrthoDB" id="1902038at2759"/>
<keyword evidence="4" id="KW-1185">Reference proteome</keyword>
<gene>
    <name evidence="3" type="ORF">BSL78_26177</name>
</gene>
<dbReference type="PANTHER" id="PTHR35385">
    <property type="entry name" value="PROTEIN B, PUTATIVE-RELATED-RELATED"/>
    <property type="match status" value="1"/>
</dbReference>
<sequence length="656" mass="74494">MSRCAYTPGAVAHFRDDTLPPDYTYHMCMFKPLKNGYQTEFRVNAEDADGAQKWLRDYTESSRVTYRVQTTKPIKQPKTNIFKTCYRCQHNTLPRSSTADGRNASKNTSCPAQLDITVKKLRVPGKRCRAKTVDNHLPSFPMVVKIQHVHNHLIESADTLKFRDVSEATIEIFKNLFSKGHSPSSALNTHKLDLQMEHGADYLYKAADRSICPSLAFCHSLYRKIFDKSYGAASGEKMLHDLEAAISSYNEEKGEVCAKIGETNGKLAIAVCTPMMKRIHSKHEYSGELVFIDTSGGMDRYDCRIFMLLTHSSAGGVPLGCLIVTSESRECVTLALNLYKEIIPDDAFYGNGAKGPLVFLTDDSESERQSLHTAFPEATLILCVFHLLQAMWRYLWEAKNAVRKDHRPHLLFLVKTMTYAKTGAYLDTAFETLVADDITKSYPNYIGHCVKLFKRRKEWAICHREDLPTRGNNTNNYAEDAMRVLKDQIFERVRAYNVVQLLDFLLTRMPSNYERRITDIANGRIDVTLSKKYLPGGGVIEKEMVRKLGDNMFECKSQSKPDVTYNVDMSISVCSCFAGMTGAPCKHQYAIVRHYNVSSLNFVLLRDEKMREHLLFLASGLDQVRPGWFALLHGDARSKSTLKMNHAMIMTTIYQI</sequence>
<keyword evidence="1" id="KW-0479">Metal-binding</keyword>
<evidence type="ECO:0000313" key="4">
    <source>
        <dbReference type="Proteomes" id="UP000230750"/>
    </source>
</evidence>
<dbReference type="AlphaFoldDB" id="A0A2G8JMM6"/>
<proteinExistence type="predicted"/>
<dbReference type="GO" id="GO:0008270">
    <property type="term" value="F:zinc ion binding"/>
    <property type="evidence" value="ECO:0007669"/>
    <property type="project" value="UniProtKB-KW"/>
</dbReference>
<evidence type="ECO:0000259" key="2">
    <source>
        <dbReference type="PROSITE" id="PS50966"/>
    </source>
</evidence>
<protein>
    <recommendedName>
        <fullName evidence="2">SWIM-type domain-containing protein</fullName>
    </recommendedName>
</protein>
<dbReference type="InterPro" id="IPR007527">
    <property type="entry name" value="Znf_SWIM"/>
</dbReference>
<dbReference type="PROSITE" id="PS50966">
    <property type="entry name" value="ZF_SWIM"/>
    <property type="match status" value="1"/>
</dbReference>
<dbReference type="PANTHER" id="PTHR35385:SF2">
    <property type="entry name" value="PROTEIN B, PUTATIVE-RELATED"/>
    <property type="match status" value="1"/>
</dbReference>
<feature type="domain" description="SWIM-type" evidence="2">
    <location>
        <begin position="565"/>
        <end position="596"/>
    </location>
</feature>
<dbReference type="STRING" id="307972.A0A2G8JMM6"/>
<reference evidence="3 4" key="1">
    <citation type="journal article" date="2017" name="PLoS Biol.">
        <title>The sea cucumber genome provides insights into morphological evolution and visceral regeneration.</title>
        <authorList>
            <person name="Zhang X."/>
            <person name="Sun L."/>
            <person name="Yuan J."/>
            <person name="Sun Y."/>
            <person name="Gao Y."/>
            <person name="Zhang L."/>
            <person name="Li S."/>
            <person name="Dai H."/>
            <person name="Hamel J.F."/>
            <person name="Liu C."/>
            <person name="Yu Y."/>
            <person name="Liu S."/>
            <person name="Lin W."/>
            <person name="Guo K."/>
            <person name="Jin S."/>
            <person name="Xu P."/>
            <person name="Storey K.B."/>
            <person name="Huan P."/>
            <person name="Zhang T."/>
            <person name="Zhou Y."/>
            <person name="Zhang J."/>
            <person name="Lin C."/>
            <person name="Li X."/>
            <person name="Xing L."/>
            <person name="Huo D."/>
            <person name="Sun M."/>
            <person name="Wang L."/>
            <person name="Mercier A."/>
            <person name="Li F."/>
            <person name="Yang H."/>
            <person name="Xiang J."/>
        </authorList>
    </citation>
    <scope>NUCLEOTIDE SEQUENCE [LARGE SCALE GENOMIC DNA]</scope>
    <source>
        <strain evidence="3">Shaxun</strain>
        <tissue evidence="3">Muscle</tissue>
    </source>
</reference>
<name>A0A2G8JMM6_STIJA</name>
<keyword evidence="1" id="KW-0862">Zinc</keyword>
<dbReference type="EMBL" id="MRZV01001580">
    <property type="protein sequence ID" value="PIK36987.1"/>
    <property type="molecule type" value="Genomic_DNA"/>
</dbReference>
<accession>A0A2G8JMM6</accession>
<evidence type="ECO:0000313" key="3">
    <source>
        <dbReference type="EMBL" id="PIK36987.1"/>
    </source>
</evidence>
<organism evidence="3 4">
    <name type="scientific">Stichopus japonicus</name>
    <name type="common">Sea cucumber</name>
    <dbReference type="NCBI Taxonomy" id="307972"/>
    <lineage>
        <taxon>Eukaryota</taxon>
        <taxon>Metazoa</taxon>
        <taxon>Echinodermata</taxon>
        <taxon>Eleutherozoa</taxon>
        <taxon>Echinozoa</taxon>
        <taxon>Holothuroidea</taxon>
        <taxon>Aspidochirotacea</taxon>
        <taxon>Aspidochirotida</taxon>
        <taxon>Stichopodidae</taxon>
        <taxon>Apostichopus</taxon>
    </lineage>
</organism>
<dbReference type="Proteomes" id="UP000230750">
    <property type="component" value="Unassembled WGS sequence"/>
</dbReference>
<evidence type="ECO:0000256" key="1">
    <source>
        <dbReference type="PROSITE-ProRule" id="PRU00325"/>
    </source>
</evidence>
<comment type="caution">
    <text evidence="3">The sequence shown here is derived from an EMBL/GenBank/DDBJ whole genome shotgun (WGS) entry which is preliminary data.</text>
</comment>